<dbReference type="GO" id="GO:0033178">
    <property type="term" value="C:proton-transporting two-sector ATPase complex, catalytic domain"/>
    <property type="evidence" value="ECO:0007669"/>
    <property type="project" value="InterPro"/>
</dbReference>
<dbReference type="AlphaFoldDB" id="A0A4R6LP48"/>
<dbReference type="RefSeq" id="WP_133515158.1">
    <property type="nucleotide sequence ID" value="NZ_SNWX01000013.1"/>
</dbReference>
<dbReference type="Gene3D" id="3.30.2320.30">
    <property type="entry name" value="ATP synthase, E subunit, C-terminal"/>
    <property type="match status" value="1"/>
</dbReference>
<dbReference type="EMBL" id="SNWX01000013">
    <property type="protein sequence ID" value="TDO87790.1"/>
    <property type="molecule type" value="Genomic_DNA"/>
</dbReference>
<feature type="coiled-coil region" evidence="4">
    <location>
        <begin position="15"/>
        <end position="92"/>
    </location>
</feature>
<dbReference type="InterPro" id="IPR002842">
    <property type="entry name" value="ATPase_V1_Esu"/>
</dbReference>
<comment type="similarity">
    <text evidence="1">Belongs to the V-ATPase E subunit family.</text>
</comment>
<accession>A0A4R6LP48</accession>
<dbReference type="SUPFAM" id="SSF160527">
    <property type="entry name" value="V-type ATPase subunit E-like"/>
    <property type="match status" value="1"/>
</dbReference>
<keyword evidence="2" id="KW-0813">Transport</keyword>
<dbReference type="OrthoDB" id="2112701at2"/>
<evidence type="ECO:0000256" key="1">
    <source>
        <dbReference type="ARBA" id="ARBA00005901"/>
    </source>
</evidence>
<sequence length="203" mass="24208">MDIAEKIMAIETEIIDEVKEKNDSQIEKKKEELKERYDDFQKEIKNEQENILNEYKSRAEQKKEQIISRAILEKKNSRRKKLNDLINDFIDELHSKLNDFTDQKDYFLFIIDSIKEAAGELDDSEFIILLRNKDQNLKADLEEHLEKEMENYKFEIELMDKIKTGGFIIKAKNRQQLIENTFTALIDSFREEIAIELKNNILT</sequence>
<evidence type="ECO:0000256" key="3">
    <source>
        <dbReference type="ARBA" id="ARBA00023065"/>
    </source>
</evidence>
<dbReference type="GO" id="GO:0046961">
    <property type="term" value="F:proton-transporting ATPase activity, rotational mechanism"/>
    <property type="evidence" value="ECO:0007669"/>
    <property type="project" value="InterPro"/>
</dbReference>
<evidence type="ECO:0000313" key="6">
    <source>
        <dbReference type="Proteomes" id="UP000295064"/>
    </source>
</evidence>
<dbReference type="Proteomes" id="UP000295064">
    <property type="component" value="Unassembled WGS sequence"/>
</dbReference>
<gene>
    <name evidence="5" type="ORF">DFR79_1134</name>
</gene>
<name>A0A4R6LP48_9FIRM</name>
<dbReference type="Pfam" id="PF01991">
    <property type="entry name" value="vATP-synt_E"/>
    <property type="match status" value="1"/>
</dbReference>
<proteinExistence type="inferred from homology"/>
<organism evidence="5 6">
    <name type="scientific">Halanaerobium saccharolyticum</name>
    <dbReference type="NCBI Taxonomy" id="43595"/>
    <lineage>
        <taxon>Bacteria</taxon>
        <taxon>Bacillati</taxon>
        <taxon>Bacillota</taxon>
        <taxon>Clostridia</taxon>
        <taxon>Halanaerobiales</taxon>
        <taxon>Halanaerobiaceae</taxon>
        <taxon>Halanaerobium</taxon>
    </lineage>
</organism>
<reference evidence="5 6" key="1">
    <citation type="submission" date="2019-03" db="EMBL/GenBank/DDBJ databases">
        <title>Subsurface microbial communities from deep shales in Ohio and West Virginia, USA.</title>
        <authorList>
            <person name="Wrighton K."/>
        </authorList>
    </citation>
    <scope>NUCLEOTIDE SEQUENCE [LARGE SCALE GENOMIC DNA]</scope>
    <source>
        <strain evidence="5 6">MA284_T2</strain>
    </source>
</reference>
<protein>
    <submittedName>
        <fullName evidence="5">Vacuolar-type H+-ATPase subunit E/Vma4</fullName>
    </submittedName>
</protein>
<evidence type="ECO:0000256" key="4">
    <source>
        <dbReference type="SAM" id="Coils"/>
    </source>
</evidence>
<evidence type="ECO:0000256" key="2">
    <source>
        <dbReference type="ARBA" id="ARBA00022448"/>
    </source>
</evidence>
<dbReference type="InterPro" id="IPR038495">
    <property type="entry name" value="ATPase_E_C"/>
</dbReference>
<keyword evidence="4" id="KW-0175">Coiled coil</keyword>
<evidence type="ECO:0000313" key="5">
    <source>
        <dbReference type="EMBL" id="TDO87790.1"/>
    </source>
</evidence>
<keyword evidence="3" id="KW-0406">Ion transport</keyword>
<comment type="caution">
    <text evidence="5">The sequence shown here is derived from an EMBL/GenBank/DDBJ whole genome shotgun (WGS) entry which is preliminary data.</text>
</comment>